<organism evidence="7 8">
    <name type="scientific">Pseudomonas coronafaciens pv. garcae</name>
    <dbReference type="NCBI Taxonomy" id="251653"/>
    <lineage>
        <taxon>Bacteria</taxon>
        <taxon>Pseudomonadati</taxon>
        <taxon>Pseudomonadota</taxon>
        <taxon>Gammaproteobacteria</taxon>
        <taxon>Pseudomonadales</taxon>
        <taxon>Pseudomonadaceae</taxon>
        <taxon>Pseudomonas</taxon>
        <taxon>Pseudomonas coronafaciens</taxon>
    </lineage>
</organism>
<evidence type="ECO:0000313" key="7">
    <source>
        <dbReference type="EMBL" id="RMR96345.1"/>
    </source>
</evidence>
<proteinExistence type="predicted"/>
<protein>
    <recommendedName>
        <fullName evidence="9">LysE family translocator</fullName>
    </recommendedName>
</protein>
<keyword evidence="2" id="KW-1003">Cell membrane</keyword>
<evidence type="ECO:0000256" key="5">
    <source>
        <dbReference type="ARBA" id="ARBA00023136"/>
    </source>
</evidence>
<dbReference type="PANTHER" id="PTHR30086:SF20">
    <property type="entry name" value="ARGININE EXPORTER PROTEIN ARGO-RELATED"/>
    <property type="match status" value="1"/>
</dbReference>
<dbReference type="GO" id="GO:0015171">
    <property type="term" value="F:amino acid transmembrane transporter activity"/>
    <property type="evidence" value="ECO:0007669"/>
    <property type="project" value="TreeGrafter"/>
</dbReference>
<evidence type="ECO:0000256" key="6">
    <source>
        <dbReference type="SAM" id="Phobius"/>
    </source>
</evidence>
<gene>
    <name evidence="7" type="ORF">ALP74_02726</name>
</gene>
<dbReference type="PANTHER" id="PTHR30086">
    <property type="entry name" value="ARGININE EXPORTER PROTEIN ARGO"/>
    <property type="match status" value="1"/>
</dbReference>
<feature type="transmembrane region" description="Helical" evidence="6">
    <location>
        <begin position="41"/>
        <end position="62"/>
    </location>
</feature>
<evidence type="ECO:0000256" key="3">
    <source>
        <dbReference type="ARBA" id="ARBA00022692"/>
    </source>
</evidence>
<dbReference type="EMBL" id="RBSH01000269">
    <property type="protein sequence ID" value="RMR96345.1"/>
    <property type="molecule type" value="Genomic_DNA"/>
</dbReference>
<evidence type="ECO:0000256" key="4">
    <source>
        <dbReference type="ARBA" id="ARBA00022989"/>
    </source>
</evidence>
<dbReference type="RefSeq" id="WP_122326339.1">
    <property type="nucleotide sequence ID" value="NZ_RBSH01000269.1"/>
</dbReference>
<dbReference type="GO" id="GO:0005886">
    <property type="term" value="C:plasma membrane"/>
    <property type="evidence" value="ECO:0007669"/>
    <property type="project" value="UniProtKB-SubCell"/>
</dbReference>
<feature type="transmembrane region" description="Helical" evidence="6">
    <location>
        <begin position="146"/>
        <end position="164"/>
    </location>
</feature>
<feature type="transmembrane region" description="Helical" evidence="6">
    <location>
        <begin position="7"/>
        <end position="29"/>
    </location>
</feature>
<evidence type="ECO:0000256" key="2">
    <source>
        <dbReference type="ARBA" id="ARBA00022475"/>
    </source>
</evidence>
<keyword evidence="5 6" id="KW-0472">Membrane</keyword>
<evidence type="ECO:0008006" key="9">
    <source>
        <dbReference type="Google" id="ProtNLM"/>
    </source>
</evidence>
<name>A0AB37QJG9_9PSED</name>
<sequence length="166" mass="17285">MIDISEAGIFAGACLALTLTLGPDMLLIASRNMGQGKASGFVSLAGIQVGTYCRALTAALGLSQLLINILAAYDAVRIVGAAYLAYLAWKAFTSSAPSQLTDDALASTTLLCIFRQGVATNLLNPKIALLVLALFPQFVDPSKGSMVAQMLIFATILNFIGLLVNG</sequence>
<evidence type="ECO:0000256" key="1">
    <source>
        <dbReference type="ARBA" id="ARBA00004651"/>
    </source>
</evidence>
<dbReference type="Proteomes" id="UP000272613">
    <property type="component" value="Unassembled WGS sequence"/>
</dbReference>
<dbReference type="AlphaFoldDB" id="A0AB37QJG9"/>
<feature type="transmembrane region" description="Helical" evidence="6">
    <location>
        <begin position="69"/>
        <end position="89"/>
    </location>
</feature>
<keyword evidence="4 6" id="KW-1133">Transmembrane helix</keyword>
<comment type="caution">
    <text evidence="7">The sequence shown here is derived from an EMBL/GenBank/DDBJ whole genome shotgun (WGS) entry which is preliminary data.</text>
</comment>
<reference evidence="7 8" key="1">
    <citation type="submission" date="2018-08" db="EMBL/GenBank/DDBJ databases">
        <title>Recombination of ecologically and evolutionarily significant loci maintains genetic cohesion in the Pseudomonas syringae species complex.</title>
        <authorList>
            <person name="Dillon M."/>
            <person name="Thakur S."/>
            <person name="Almeida R.N.D."/>
            <person name="Weir B.S."/>
            <person name="Guttman D.S."/>
        </authorList>
    </citation>
    <scope>NUCLEOTIDE SEQUENCE [LARGE SCALE GENOMIC DNA]</scope>
    <source>
        <strain evidence="7 8">ICMP 5019</strain>
    </source>
</reference>
<evidence type="ECO:0000313" key="8">
    <source>
        <dbReference type="Proteomes" id="UP000272613"/>
    </source>
</evidence>
<dbReference type="Pfam" id="PF01810">
    <property type="entry name" value="LysE"/>
    <property type="match status" value="1"/>
</dbReference>
<accession>A0AB37QJG9</accession>
<keyword evidence="3 6" id="KW-0812">Transmembrane</keyword>
<comment type="subcellular location">
    <subcellularLocation>
        <location evidence="1">Cell membrane</location>
        <topology evidence="1">Multi-pass membrane protein</topology>
    </subcellularLocation>
</comment>
<dbReference type="InterPro" id="IPR001123">
    <property type="entry name" value="LeuE-type"/>
</dbReference>